<accession>A0A095A0N5</accession>
<feature type="non-terminal residue" evidence="1">
    <location>
        <position position="40"/>
    </location>
</feature>
<sequence>MLETQPKPHPIGSVLINAPVPLRVRDSRHVLALELLQLFM</sequence>
<gene>
    <name evidence="1" type="ORF">MS3_08754</name>
</gene>
<dbReference type="EMBL" id="KL251426">
    <property type="protein sequence ID" value="KGB40307.1"/>
    <property type="molecule type" value="Genomic_DNA"/>
</dbReference>
<reference evidence="1" key="1">
    <citation type="journal article" date="2012" name="Nat. Genet.">
        <title>Whole-genome sequence of Schistosoma haematobium.</title>
        <authorList>
            <person name="Young N.D."/>
            <person name="Jex A.R."/>
            <person name="Li B."/>
            <person name="Liu S."/>
            <person name="Yang L."/>
            <person name="Xiong Z."/>
            <person name="Li Y."/>
            <person name="Cantacessi C."/>
            <person name="Hall R.S."/>
            <person name="Xu X."/>
            <person name="Chen F."/>
            <person name="Wu X."/>
            <person name="Zerlotini A."/>
            <person name="Oliveira G."/>
            <person name="Hofmann A."/>
            <person name="Zhang G."/>
            <person name="Fang X."/>
            <person name="Kang Y."/>
            <person name="Campbell B.E."/>
            <person name="Loukas A."/>
            <person name="Ranganathan S."/>
            <person name="Rollinson D."/>
            <person name="Rinaldi G."/>
            <person name="Brindley P.J."/>
            <person name="Yang H."/>
            <person name="Wang J."/>
            <person name="Wang J."/>
            <person name="Gasser R.B."/>
        </authorList>
    </citation>
    <scope>NUCLEOTIDE SEQUENCE [LARGE SCALE GENOMIC DNA]</scope>
</reference>
<evidence type="ECO:0000313" key="1">
    <source>
        <dbReference type="EMBL" id="KGB40307.1"/>
    </source>
</evidence>
<name>A0A095A0N5_SCHHA</name>
<proteinExistence type="predicted"/>
<organism evidence="1">
    <name type="scientific">Schistosoma haematobium</name>
    <name type="common">Blood fluke</name>
    <dbReference type="NCBI Taxonomy" id="6185"/>
    <lineage>
        <taxon>Eukaryota</taxon>
        <taxon>Metazoa</taxon>
        <taxon>Spiralia</taxon>
        <taxon>Lophotrochozoa</taxon>
        <taxon>Platyhelminthes</taxon>
        <taxon>Trematoda</taxon>
        <taxon>Digenea</taxon>
        <taxon>Strigeidida</taxon>
        <taxon>Schistosomatoidea</taxon>
        <taxon>Schistosomatidae</taxon>
        <taxon>Schistosoma</taxon>
    </lineage>
</organism>
<protein>
    <submittedName>
        <fullName evidence="1">Uncharacterized protein</fullName>
    </submittedName>
</protein>
<dbReference type="AlphaFoldDB" id="A0A095A0N5"/>